<reference evidence="1" key="1">
    <citation type="submission" date="2020-05" db="EMBL/GenBank/DDBJ databases">
        <title>Large-scale comparative analyses of tick genomes elucidate their genetic diversity and vector capacities.</title>
        <authorList>
            <person name="Jia N."/>
            <person name="Wang J."/>
            <person name="Shi W."/>
            <person name="Du L."/>
            <person name="Sun Y."/>
            <person name="Zhan W."/>
            <person name="Jiang J."/>
            <person name="Wang Q."/>
            <person name="Zhang B."/>
            <person name="Ji P."/>
            <person name="Sakyi L.B."/>
            <person name="Cui X."/>
            <person name="Yuan T."/>
            <person name="Jiang B."/>
            <person name="Yang W."/>
            <person name="Lam T.T.-Y."/>
            <person name="Chang Q."/>
            <person name="Ding S."/>
            <person name="Wang X."/>
            <person name="Zhu J."/>
            <person name="Ruan X."/>
            <person name="Zhao L."/>
            <person name="Wei J."/>
            <person name="Que T."/>
            <person name="Du C."/>
            <person name="Cheng J."/>
            <person name="Dai P."/>
            <person name="Han X."/>
            <person name="Huang E."/>
            <person name="Gao Y."/>
            <person name="Liu J."/>
            <person name="Shao H."/>
            <person name="Ye R."/>
            <person name="Li L."/>
            <person name="Wei W."/>
            <person name="Wang X."/>
            <person name="Wang C."/>
            <person name="Yang T."/>
            <person name="Huo Q."/>
            <person name="Li W."/>
            <person name="Guo W."/>
            <person name="Chen H."/>
            <person name="Zhou L."/>
            <person name="Ni X."/>
            <person name="Tian J."/>
            <person name="Zhou Y."/>
            <person name="Sheng Y."/>
            <person name="Liu T."/>
            <person name="Pan Y."/>
            <person name="Xia L."/>
            <person name="Li J."/>
            <person name="Zhao F."/>
            <person name="Cao W."/>
        </authorList>
    </citation>
    <scope>NUCLEOTIDE SEQUENCE</scope>
    <source>
        <strain evidence="1">Dsil-2018</strain>
    </source>
</reference>
<evidence type="ECO:0000313" key="2">
    <source>
        <dbReference type="Proteomes" id="UP000821865"/>
    </source>
</evidence>
<name>A0ACB8DLW2_DERSI</name>
<dbReference type="EMBL" id="CM023479">
    <property type="protein sequence ID" value="KAH7973361.1"/>
    <property type="molecule type" value="Genomic_DNA"/>
</dbReference>
<sequence length="134" mass="15171">MSEEPKPSLDLSLRAVSVAQTDAEMNRVENRLASFKNWPLTGDYLQYSPARMADAGFYHCPMENEPDLARCYVCLKEMCDWKPNDDPFEKHARSTECEFLRLGKRPEELTVLDFFFSTGGSSHAEQGAKIRGGS</sequence>
<protein>
    <submittedName>
        <fullName evidence="1">Uncharacterized protein</fullName>
    </submittedName>
</protein>
<organism evidence="1 2">
    <name type="scientific">Dermacentor silvarum</name>
    <name type="common">Tick</name>
    <dbReference type="NCBI Taxonomy" id="543639"/>
    <lineage>
        <taxon>Eukaryota</taxon>
        <taxon>Metazoa</taxon>
        <taxon>Ecdysozoa</taxon>
        <taxon>Arthropoda</taxon>
        <taxon>Chelicerata</taxon>
        <taxon>Arachnida</taxon>
        <taxon>Acari</taxon>
        <taxon>Parasitiformes</taxon>
        <taxon>Ixodida</taxon>
        <taxon>Ixodoidea</taxon>
        <taxon>Ixodidae</taxon>
        <taxon>Rhipicephalinae</taxon>
        <taxon>Dermacentor</taxon>
    </lineage>
</organism>
<evidence type="ECO:0000313" key="1">
    <source>
        <dbReference type="EMBL" id="KAH7973361.1"/>
    </source>
</evidence>
<gene>
    <name evidence="1" type="ORF">HPB49_000138</name>
</gene>
<comment type="caution">
    <text evidence="1">The sequence shown here is derived from an EMBL/GenBank/DDBJ whole genome shotgun (WGS) entry which is preliminary data.</text>
</comment>
<proteinExistence type="predicted"/>
<accession>A0ACB8DLW2</accession>
<keyword evidence="2" id="KW-1185">Reference proteome</keyword>
<dbReference type="Proteomes" id="UP000821865">
    <property type="component" value="Chromosome 10"/>
</dbReference>